<dbReference type="EMBL" id="JAICBX010000002">
    <property type="protein sequence ID" value="MBW8637915.1"/>
    <property type="molecule type" value="Genomic_DNA"/>
</dbReference>
<dbReference type="RefSeq" id="WP_220228587.1">
    <property type="nucleotide sequence ID" value="NZ_JAICBX010000002.1"/>
</dbReference>
<accession>A0AAE2ZNP8</accession>
<proteinExistence type="predicted"/>
<name>A0AAE2ZNP8_9HYPH</name>
<evidence type="ECO:0000313" key="3">
    <source>
        <dbReference type="Proteomes" id="UP001196509"/>
    </source>
</evidence>
<evidence type="ECO:0000313" key="2">
    <source>
        <dbReference type="EMBL" id="MBW8637915.1"/>
    </source>
</evidence>
<feature type="transmembrane region" description="Helical" evidence="1">
    <location>
        <begin position="58"/>
        <end position="77"/>
    </location>
</feature>
<comment type="caution">
    <text evidence="2">The sequence shown here is derived from an EMBL/GenBank/DDBJ whole genome shotgun (WGS) entry which is preliminary data.</text>
</comment>
<evidence type="ECO:0000256" key="1">
    <source>
        <dbReference type="SAM" id="Phobius"/>
    </source>
</evidence>
<gene>
    <name evidence="2" type="ORF">K1W69_12020</name>
</gene>
<sequence>MKEKPSQTELIVRALMHGLTTYAFDYLIYKSTNDNFSELKLENADGTAILTDVFIDEILWSIPIAFVLAVLWIYSANRKWLTRMLQMIGATKRYGGEDVWDFIFNSSRVAVEYVRVRDWEKNVVYAEWVNTFSETGQLRQLVLRDVAMYYEDNMFEAPLIYIARDPKDMHIEFPYKNRSMHDG</sequence>
<keyword evidence="1" id="KW-1133">Transmembrane helix</keyword>
<keyword evidence="1" id="KW-0812">Transmembrane</keyword>
<protein>
    <submittedName>
        <fullName evidence="2">Uncharacterized protein</fullName>
    </submittedName>
</protein>
<keyword evidence="3" id="KW-1185">Reference proteome</keyword>
<dbReference type="AlphaFoldDB" id="A0AAE2ZNP8"/>
<keyword evidence="1" id="KW-0472">Membrane</keyword>
<reference evidence="2" key="1">
    <citation type="submission" date="2021-08" db="EMBL/GenBank/DDBJ databases">
        <title>Hoeflea bacterium WL0058 sp. nov., isolated from the sediment.</title>
        <authorList>
            <person name="Wang L."/>
            <person name="Zhang D."/>
        </authorList>
    </citation>
    <scope>NUCLEOTIDE SEQUENCE</scope>
    <source>
        <strain evidence="2">WL0058</strain>
    </source>
</reference>
<organism evidence="2 3">
    <name type="scientific">Flavimaribacter sediminis</name>
    <dbReference type="NCBI Taxonomy" id="2865987"/>
    <lineage>
        <taxon>Bacteria</taxon>
        <taxon>Pseudomonadati</taxon>
        <taxon>Pseudomonadota</taxon>
        <taxon>Alphaproteobacteria</taxon>
        <taxon>Hyphomicrobiales</taxon>
        <taxon>Rhizobiaceae</taxon>
        <taxon>Flavimaribacter</taxon>
    </lineage>
</organism>
<dbReference type="Proteomes" id="UP001196509">
    <property type="component" value="Unassembled WGS sequence"/>
</dbReference>